<organism evidence="1">
    <name type="scientific">Arundo donax</name>
    <name type="common">Giant reed</name>
    <name type="synonym">Donax arundinaceus</name>
    <dbReference type="NCBI Taxonomy" id="35708"/>
    <lineage>
        <taxon>Eukaryota</taxon>
        <taxon>Viridiplantae</taxon>
        <taxon>Streptophyta</taxon>
        <taxon>Embryophyta</taxon>
        <taxon>Tracheophyta</taxon>
        <taxon>Spermatophyta</taxon>
        <taxon>Magnoliopsida</taxon>
        <taxon>Liliopsida</taxon>
        <taxon>Poales</taxon>
        <taxon>Poaceae</taxon>
        <taxon>PACMAD clade</taxon>
        <taxon>Arundinoideae</taxon>
        <taxon>Arundineae</taxon>
        <taxon>Arundo</taxon>
    </lineage>
</organism>
<accession>A0A0A8XSA7</accession>
<sequence length="24" mass="2730">MMKDPGTVRFFLSVAFRLEVASID</sequence>
<dbReference type="AlphaFoldDB" id="A0A0A8XSA7"/>
<proteinExistence type="predicted"/>
<reference evidence="1" key="1">
    <citation type="submission" date="2014-09" db="EMBL/GenBank/DDBJ databases">
        <authorList>
            <person name="Magalhaes I.L.F."/>
            <person name="Oliveira U."/>
            <person name="Santos F.R."/>
            <person name="Vidigal T.H.D.A."/>
            <person name="Brescovit A.D."/>
            <person name="Santos A.J."/>
        </authorList>
    </citation>
    <scope>NUCLEOTIDE SEQUENCE</scope>
    <source>
        <tissue evidence="1">Shoot tissue taken approximately 20 cm above the soil surface</tissue>
    </source>
</reference>
<dbReference type="EMBL" id="GBRH01281031">
    <property type="protein sequence ID" value="JAD16864.1"/>
    <property type="molecule type" value="Transcribed_RNA"/>
</dbReference>
<reference evidence="1" key="2">
    <citation type="journal article" date="2015" name="Data Brief">
        <title>Shoot transcriptome of the giant reed, Arundo donax.</title>
        <authorList>
            <person name="Barrero R.A."/>
            <person name="Guerrero F.D."/>
            <person name="Moolhuijzen P."/>
            <person name="Goolsby J.A."/>
            <person name="Tidwell J."/>
            <person name="Bellgard S.E."/>
            <person name="Bellgard M.I."/>
        </authorList>
    </citation>
    <scope>NUCLEOTIDE SEQUENCE</scope>
    <source>
        <tissue evidence="1">Shoot tissue taken approximately 20 cm above the soil surface</tissue>
    </source>
</reference>
<name>A0A0A8XSA7_ARUDO</name>
<evidence type="ECO:0000313" key="1">
    <source>
        <dbReference type="EMBL" id="JAD16864.1"/>
    </source>
</evidence>
<protein>
    <submittedName>
        <fullName evidence="1">Uncharacterized protein</fullName>
    </submittedName>
</protein>